<dbReference type="PROSITE" id="PS00211">
    <property type="entry name" value="ABC_TRANSPORTER_1"/>
    <property type="match status" value="1"/>
</dbReference>
<keyword evidence="5" id="KW-1185">Reference proteome</keyword>
<dbReference type="SUPFAM" id="SSF52540">
    <property type="entry name" value="P-loop containing nucleoside triphosphate hydrolases"/>
    <property type="match status" value="1"/>
</dbReference>
<accession>A0A031LTH2</accession>
<dbReference type="RefSeq" id="WP_048098781.1">
    <property type="nucleotide sequence ID" value="NZ_JFZT01000017.1"/>
</dbReference>
<evidence type="ECO:0000256" key="1">
    <source>
        <dbReference type="ARBA" id="ARBA00022741"/>
    </source>
</evidence>
<dbReference type="PANTHER" id="PTHR43850:SF2">
    <property type="entry name" value="ABC TRANSPORTER ATP-BINDING PROTEIN MA_4021-RELATED"/>
    <property type="match status" value="1"/>
</dbReference>
<dbReference type="PROSITE" id="PS50893">
    <property type="entry name" value="ABC_TRANSPORTER_2"/>
    <property type="match status" value="1"/>
</dbReference>
<organism evidence="4 5">
    <name type="scientific">Candidatus Acidianus copahuensis</name>
    <dbReference type="NCBI Taxonomy" id="1160895"/>
    <lineage>
        <taxon>Archaea</taxon>
        <taxon>Thermoproteota</taxon>
        <taxon>Thermoprotei</taxon>
        <taxon>Sulfolobales</taxon>
        <taxon>Sulfolobaceae</taxon>
        <taxon>Acidianus</taxon>
    </lineage>
</organism>
<dbReference type="PANTHER" id="PTHR43850">
    <property type="entry name" value="ABC TRANSPORTER ATP-BINDING PROTEIN MA_4021-RELATED"/>
    <property type="match status" value="1"/>
</dbReference>
<dbReference type="Pfam" id="PF00005">
    <property type="entry name" value="ABC_tran"/>
    <property type="match status" value="1"/>
</dbReference>
<dbReference type="EMBL" id="JFZT01000017">
    <property type="protein sequence ID" value="EZQ11050.1"/>
    <property type="molecule type" value="Genomic_DNA"/>
</dbReference>
<dbReference type="STRING" id="1160895.CM19_02290"/>
<evidence type="ECO:0000313" key="5">
    <source>
        <dbReference type="Proteomes" id="UP000024332"/>
    </source>
</evidence>
<dbReference type="InterPro" id="IPR003439">
    <property type="entry name" value="ABC_transporter-like_ATP-bd"/>
</dbReference>
<evidence type="ECO:0000256" key="2">
    <source>
        <dbReference type="ARBA" id="ARBA00022840"/>
    </source>
</evidence>
<reference evidence="4 5" key="1">
    <citation type="submission" date="2014-03" db="EMBL/GenBank/DDBJ databases">
        <title>Draft genome sequence of the novel thermoacidophilic archaea Acidianus copahuensis ALE1 strain, isolated from Copahue volcanic area in Neuquen Argentina.</title>
        <authorList>
            <person name="Urbieta M.S."/>
            <person name="Rascovan N."/>
            <person name="Castro C."/>
            <person name="Revale S."/>
            <person name="Giaveno M.A."/>
            <person name="Vazquez M.P."/>
            <person name="Donati E.R."/>
        </authorList>
    </citation>
    <scope>NUCLEOTIDE SEQUENCE [LARGE SCALE GENOMIC DNA]</scope>
    <source>
        <strain evidence="4 5">ALE1</strain>
    </source>
</reference>
<dbReference type="InterPro" id="IPR017871">
    <property type="entry name" value="ABC_transporter-like_CS"/>
</dbReference>
<sequence length="218" mass="24426">MLRNISVEINGKRILDNVSFEPNRGINVILGPNGSGKTTLLRVIIGMVKKTEGKVSLKGKISYVPAEFFSAQMKVSDVMLAGSRIELNEYTKVMKKMEIQGLINRDFSTLSSGEKRLVLIVKSLVEGDVVLMDEPLGNLDLANRAKVLRILKEYDKTFIITSHEIEVLDFASKVLLLKNGKVLYSGNPADVNESLLSELYNVKLRRGKDGWSNFRFDF</sequence>
<dbReference type="SMART" id="SM00382">
    <property type="entry name" value="AAA"/>
    <property type="match status" value="1"/>
</dbReference>
<dbReference type="AlphaFoldDB" id="A0A031LTH2"/>
<proteinExistence type="predicted"/>
<gene>
    <name evidence="4" type="ORF">CM19_02290</name>
</gene>
<dbReference type="GO" id="GO:0016887">
    <property type="term" value="F:ATP hydrolysis activity"/>
    <property type="evidence" value="ECO:0007669"/>
    <property type="project" value="InterPro"/>
</dbReference>
<comment type="caution">
    <text evidence="4">The sequence shown here is derived from an EMBL/GenBank/DDBJ whole genome shotgun (WGS) entry which is preliminary data.</text>
</comment>
<name>A0A031LTH2_9CREN</name>
<dbReference type="OrthoDB" id="24644at2157"/>
<evidence type="ECO:0000313" key="4">
    <source>
        <dbReference type="EMBL" id="EZQ11050.1"/>
    </source>
</evidence>
<protein>
    <submittedName>
        <fullName evidence="4">Iron ABC transporter ATP-binding protein</fullName>
    </submittedName>
</protein>
<keyword evidence="1" id="KW-0547">Nucleotide-binding</keyword>
<dbReference type="InterPro" id="IPR003593">
    <property type="entry name" value="AAA+_ATPase"/>
</dbReference>
<keyword evidence="2 4" id="KW-0067">ATP-binding</keyword>
<dbReference type="Proteomes" id="UP000024332">
    <property type="component" value="Unassembled WGS sequence"/>
</dbReference>
<evidence type="ECO:0000259" key="3">
    <source>
        <dbReference type="PROSITE" id="PS50893"/>
    </source>
</evidence>
<dbReference type="Gene3D" id="3.40.50.300">
    <property type="entry name" value="P-loop containing nucleotide triphosphate hydrolases"/>
    <property type="match status" value="1"/>
</dbReference>
<dbReference type="InterPro" id="IPR027417">
    <property type="entry name" value="P-loop_NTPase"/>
</dbReference>
<feature type="domain" description="ABC transporter" evidence="3">
    <location>
        <begin position="2"/>
        <end position="204"/>
    </location>
</feature>
<dbReference type="GO" id="GO:0005524">
    <property type="term" value="F:ATP binding"/>
    <property type="evidence" value="ECO:0007669"/>
    <property type="project" value="UniProtKB-KW"/>
</dbReference>